<reference evidence="1 2" key="1">
    <citation type="submission" date="2018-04" db="EMBL/GenBank/DDBJ databases">
        <title>Methylobacterium sp. PR1016A genome.</title>
        <authorList>
            <person name="Park W."/>
        </authorList>
    </citation>
    <scope>NUCLEOTIDE SEQUENCE [LARGE SCALE GENOMIC DNA]</scope>
    <source>
        <strain evidence="1 2">PR1016A</strain>
    </source>
</reference>
<evidence type="ECO:0000313" key="1">
    <source>
        <dbReference type="EMBL" id="AWB25765.1"/>
    </source>
</evidence>
<dbReference type="SUPFAM" id="SSF69118">
    <property type="entry name" value="AhpD-like"/>
    <property type="match status" value="1"/>
</dbReference>
<dbReference type="KEGG" id="mee:DA075_33590"/>
<protein>
    <recommendedName>
        <fullName evidence="3">Carboxymuconolactone decarboxylase family protein</fullName>
    </recommendedName>
</protein>
<dbReference type="Gene3D" id="1.20.1290.10">
    <property type="entry name" value="AhpD-like"/>
    <property type="match status" value="1"/>
</dbReference>
<gene>
    <name evidence="1" type="ORF">DA075_33590</name>
</gene>
<dbReference type="EMBL" id="CP028844">
    <property type="protein sequence ID" value="AWB25765.1"/>
    <property type="molecule type" value="Genomic_DNA"/>
</dbReference>
<name>A0A2R4WW69_9HYPH</name>
<evidence type="ECO:0000313" key="2">
    <source>
        <dbReference type="Proteomes" id="UP000244755"/>
    </source>
</evidence>
<keyword evidence="2" id="KW-1185">Reference proteome</keyword>
<proteinExistence type="predicted"/>
<dbReference type="PANTHER" id="PTHR34846">
    <property type="entry name" value="4-CARBOXYMUCONOLACTONE DECARBOXYLASE FAMILY PROTEIN (AFU_ORTHOLOGUE AFUA_6G11590)"/>
    <property type="match status" value="1"/>
</dbReference>
<dbReference type="OrthoDB" id="9129225at2"/>
<dbReference type="PANTHER" id="PTHR34846:SF11">
    <property type="entry name" value="4-CARBOXYMUCONOLACTONE DECARBOXYLASE FAMILY PROTEIN (AFU_ORTHOLOGUE AFUA_6G11590)"/>
    <property type="match status" value="1"/>
</dbReference>
<dbReference type="Proteomes" id="UP000244755">
    <property type="component" value="Chromosome 2"/>
</dbReference>
<dbReference type="RefSeq" id="WP_099957400.1">
    <property type="nucleotide sequence ID" value="NZ_CP028844.1"/>
</dbReference>
<evidence type="ECO:0008006" key="3">
    <source>
        <dbReference type="Google" id="ProtNLM"/>
    </source>
</evidence>
<dbReference type="InterPro" id="IPR029032">
    <property type="entry name" value="AhpD-like"/>
</dbReference>
<sequence>MRLPPIPPNDLSPEVRALHDAIVERMGRSLSAFASQDADGALIGPFPALLHFPRFGAPAFAFLDSLVGGATLPETVREVVILAVGARFKARYELYSHEKMAVEAGLPRPLIAAIAAGQRPPDLDEMQAAAFDFVTAATGGGSVPASTYEQARALFGNEGVGELAFLVASYTVICILLNAFDVPVPEN</sequence>
<dbReference type="AlphaFoldDB" id="A0A2R4WW69"/>
<accession>A0A2R4WW69</accession>
<organism evidence="1 2">
    <name type="scientific">Methylobacterium currus</name>
    <dbReference type="NCBI Taxonomy" id="2051553"/>
    <lineage>
        <taxon>Bacteria</taxon>
        <taxon>Pseudomonadati</taxon>
        <taxon>Pseudomonadota</taxon>
        <taxon>Alphaproteobacteria</taxon>
        <taxon>Hyphomicrobiales</taxon>
        <taxon>Methylobacteriaceae</taxon>
        <taxon>Methylobacterium</taxon>
    </lineage>
</organism>